<dbReference type="InterPro" id="IPR058245">
    <property type="entry name" value="NreC/VraR/RcsB-like_REC"/>
</dbReference>
<dbReference type="Pfam" id="PF00196">
    <property type="entry name" value="GerE"/>
    <property type="match status" value="1"/>
</dbReference>
<dbReference type="SMART" id="SM00421">
    <property type="entry name" value="HTH_LUXR"/>
    <property type="match status" value="1"/>
</dbReference>
<evidence type="ECO:0000256" key="3">
    <source>
        <dbReference type="ARBA" id="ARBA00023125"/>
    </source>
</evidence>
<evidence type="ECO:0000256" key="4">
    <source>
        <dbReference type="ARBA" id="ARBA00023163"/>
    </source>
</evidence>
<evidence type="ECO:0000256" key="5">
    <source>
        <dbReference type="PROSITE-ProRule" id="PRU00169"/>
    </source>
</evidence>
<dbReference type="InterPro" id="IPR001789">
    <property type="entry name" value="Sig_transdc_resp-reg_receiver"/>
</dbReference>
<feature type="modified residue" description="4-aspartylphosphate" evidence="5">
    <location>
        <position position="56"/>
    </location>
</feature>
<organism evidence="8 9">
    <name type="scientific">Saccharothrix longispora</name>
    <dbReference type="NCBI Taxonomy" id="33920"/>
    <lineage>
        <taxon>Bacteria</taxon>
        <taxon>Bacillati</taxon>
        <taxon>Actinomycetota</taxon>
        <taxon>Actinomycetes</taxon>
        <taxon>Pseudonocardiales</taxon>
        <taxon>Pseudonocardiaceae</taxon>
        <taxon>Saccharothrix</taxon>
    </lineage>
</organism>
<dbReference type="PANTHER" id="PTHR43214">
    <property type="entry name" value="TWO-COMPONENT RESPONSE REGULATOR"/>
    <property type="match status" value="1"/>
</dbReference>
<sequence length="217" mass="23236">MTPVRVLIVDDQALFREALATLLEVQPGIEVVGEAGDGEQAVRRCAELRPDVVLMDLRMPVLDGIAATGRLRVEQPGVRVLALTTFDDDADVFAALRAGAVGYLLKDVSSARLVEALVAARRGESVLQPSVAAKLVARIARLPSEDDAPPRPLPVPLSERELEVVRLLAGGLSNREIAGRLFLAEGTVKNLVTSVLSKLGVRDRTQAALRARELGLL</sequence>
<accession>A0ABU1PNX7</accession>
<keyword evidence="3 8" id="KW-0238">DNA-binding</keyword>
<evidence type="ECO:0000256" key="1">
    <source>
        <dbReference type="ARBA" id="ARBA00022553"/>
    </source>
</evidence>
<dbReference type="GO" id="GO:0003677">
    <property type="term" value="F:DNA binding"/>
    <property type="evidence" value="ECO:0007669"/>
    <property type="project" value="UniProtKB-KW"/>
</dbReference>
<feature type="domain" description="Response regulatory" evidence="7">
    <location>
        <begin position="5"/>
        <end position="121"/>
    </location>
</feature>
<gene>
    <name evidence="8" type="ORF">J2S66_000766</name>
</gene>
<dbReference type="CDD" id="cd17535">
    <property type="entry name" value="REC_NarL-like"/>
    <property type="match status" value="1"/>
</dbReference>
<evidence type="ECO:0000256" key="2">
    <source>
        <dbReference type="ARBA" id="ARBA00023015"/>
    </source>
</evidence>
<evidence type="ECO:0000259" key="7">
    <source>
        <dbReference type="PROSITE" id="PS50110"/>
    </source>
</evidence>
<dbReference type="InterPro" id="IPR039420">
    <property type="entry name" value="WalR-like"/>
</dbReference>
<keyword evidence="4" id="KW-0804">Transcription</keyword>
<comment type="caution">
    <text evidence="8">The sequence shown here is derived from an EMBL/GenBank/DDBJ whole genome shotgun (WGS) entry which is preliminary data.</text>
</comment>
<feature type="domain" description="HTH luxR-type" evidence="6">
    <location>
        <begin position="150"/>
        <end position="215"/>
    </location>
</feature>
<evidence type="ECO:0000313" key="9">
    <source>
        <dbReference type="Proteomes" id="UP001268819"/>
    </source>
</evidence>
<dbReference type="Proteomes" id="UP001268819">
    <property type="component" value="Unassembled WGS sequence"/>
</dbReference>
<dbReference type="SUPFAM" id="SSF52172">
    <property type="entry name" value="CheY-like"/>
    <property type="match status" value="1"/>
</dbReference>
<dbReference type="Gene3D" id="3.40.50.2300">
    <property type="match status" value="1"/>
</dbReference>
<dbReference type="InterPro" id="IPR011006">
    <property type="entry name" value="CheY-like_superfamily"/>
</dbReference>
<evidence type="ECO:0000313" key="8">
    <source>
        <dbReference type="EMBL" id="MDR6592382.1"/>
    </source>
</evidence>
<keyword evidence="2" id="KW-0805">Transcription regulation</keyword>
<dbReference type="PROSITE" id="PS00622">
    <property type="entry name" value="HTH_LUXR_1"/>
    <property type="match status" value="1"/>
</dbReference>
<dbReference type="Pfam" id="PF00072">
    <property type="entry name" value="Response_reg"/>
    <property type="match status" value="1"/>
</dbReference>
<dbReference type="SMART" id="SM00448">
    <property type="entry name" value="REC"/>
    <property type="match status" value="1"/>
</dbReference>
<dbReference type="CDD" id="cd06170">
    <property type="entry name" value="LuxR_C_like"/>
    <property type="match status" value="1"/>
</dbReference>
<keyword evidence="9" id="KW-1185">Reference proteome</keyword>
<protein>
    <submittedName>
        <fullName evidence="8">DNA-binding NarL/FixJ family response regulator</fullName>
    </submittedName>
</protein>
<name>A0ABU1PNX7_9PSEU</name>
<reference evidence="8 9" key="1">
    <citation type="submission" date="2023-07" db="EMBL/GenBank/DDBJ databases">
        <title>Sequencing the genomes of 1000 actinobacteria strains.</title>
        <authorList>
            <person name="Klenk H.-P."/>
        </authorList>
    </citation>
    <scope>NUCLEOTIDE SEQUENCE [LARGE SCALE GENOMIC DNA]</scope>
    <source>
        <strain evidence="8 9">DSM 43749</strain>
    </source>
</reference>
<dbReference type="RefSeq" id="WP_310303850.1">
    <property type="nucleotide sequence ID" value="NZ_BAAAXB010000001.1"/>
</dbReference>
<dbReference type="PANTHER" id="PTHR43214:SF24">
    <property type="entry name" value="TRANSCRIPTIONAL REGULATORY PROTEIN NARL-RELATED"/>
    <property type="match status" value="1"/>
</dbReference>
<dbReference type="EMBL" id="JAVDSG010000001">
    <property type="protein sequence ID" value="MDR6592382.1"/>
    <property type="molecule type" value="Genomic_DNA"/>
</dbReference>
<proteinExistence type="predicted"/>
<keyword evidence="1 5" id="KW-0597">Phosphoprotein</keyword>
<dbReference type="PRINTS" id="PR00038">
    <property type="entry name" value="HTHLUXR"/>
</dbReference>
<evidence type="ECO:0000259" key="6">
    <source>
        <dbReference type="PROSITE" id="PS50043"/>
    </source>
</evidence>
<dbReference type="PROSITE" id="PS50110">
    <property type="entry name" value="RESPONSE_REGULATORY"/>
    <property type="match status" value="1"/>
</dbReference>
<dbReference type="InterPro" id="IPR000792">
    <property type="entry name" value="Tscrpt_reg_LuxR_C"/>
</dbReference>
<dbReference type="PROSITE" id="PS50043">
    <property type="entry name" value="HTH_LUXR_2"/>
    <property type="match status" value="1"/>
</dbReference>